<organism evidence="12 13">
    <name type="scientific">Acidipropionibacterium jensenii</name>
    <dbReference type="NCBI Taxonomy" id="1749"/>
    <lineage>
        <taxon>Bacteria</taxon>
        <taxon>Bacillati</taxon>
        <taxon>Actinomycetota</taxon>
        <taxon>Actinomycetes</taxon>
        <taxon>Propionibacteriales</taxon>
        <taxon>Propionibacteriaceae</taxon>
        <taxon>Acidipropionibacterium</taxon>
    </lineage>
</organism>
<keyword evidence="3" id="KW-0540">Nuclease</keyword>
<feature type="domain" description="HD Cas3-type" evidence="11">
    <location>
        <begin position="19"/>
        <end position="219"/>
    </location>
</feature>
<keyword evidence="13" id="KW-1185">Reference proteome</keyword>
<accession>A0A3S4V348</accession>
<dbReference type="Gene3D" id="1.10.3210.30">
    <property type="match status" value="1"/>
</dbReference>
<proteinExistence type="inferred from homology"/>
<dbReference type="AlphaFoldDB" id="A0A3S4V348"/>
<keyword evidence="6" id="KW-0378">Hydrolase</keyword>
<dbReference type="PANTHER" id="PTHR47963">
    <property type="entry name" value="DEAD-BOX ATP-DEPENDENT RNA HELICASE 47, MITOCHONDRIAL"/>
    <property type="match status" value="1"/>
</dbReference>
<dbReference type="Pfam" id="PF22590">
    <property type="entry name" value="Cas3-like_C_2"/>
    <property type="match status" value="1"/>
</dbReference>
<evidence type="ECO:0000256" key="10">
    <source>
        <dbReference type="SAM" id="MobiDB-lite"/>
    </source>
</evidence>
<dbReference type="GO" id="GO:0005524">
    <property type="term" value="F:ATP binding"/>
    <property type="evidence" value="ECO:0007669"/>
    <property type="project" value="UniProtKB-KW"/>
</dbReference>
<evidence type="ECO:0000256" key="2">
    <source>
        <dbReference type="ARBA" id="ARBA00009046"/>
    </source>
</evidence>
<keyword evidence="7 12" id="KW-0347">Helicase</keyword>
<dbReference type="GO" id="GO:0046872">
    <property type="term" value="F:metal ion binding"/>
    <property type="evidence" value="ECO:0007669"/>
    <property type="project" value="UniProtKB-KW"/>
</dbReference>
<dbReference type="Gene3D" id="3.40.50.300">
    <property type="entry name" value="P-loop containing nucleotide triphosphate hydrolases"/>
    <property type="match status" value="2"/>
</dbReference>
<comment type="similarity">
    <text evidence="1">In the N-terminal section; belongs to the CRISPR-associated nuclease Cas3-HD family.</text>
</comment>
<dbReference type="InterPro" id="IPR038257">
    <property type="entry name" value="CRISPR-assoc_Cas3_HD_sf"/>
</dbReference>
<dbReference type="CDD" id="cd09641">
    <property type="entry name" value="Cas3''_I"/>
    <property type="match status" value="1"/>
</dbReference>
<dbReference type="RefSeq" id="WP_028703767.1">
    <property type="nucleotide sequence ID" value="NZ_LR134473.1"/>
</dbReference>
<dbReference type="InterPro" id="IPR006474">
    <property type="entry name" value="Helicase_Cas3_CRISPR-ass_core"/>
</dbReference>
<dbReference type="EMBL" id="LR134473">
    <property type="protein sequence ID" value="VEI03673.1"/>
    <property type="molecule type" value="Genomic_DNA"/>
</dbReference>
<dbReference type="PANTHER" id="PTHR47963:SF9">
    <property type="entry name" value="CRISPR-ASSOCIATED ENDONUCLEASE_HELICASE CAS3"/>
    <property type="match status" value="1"/>
</dbReference>
<evidence type="ECO:0000256" key="9">
    <source>
        <dbReference type="ARBA" id="ARBA00023118"/>
    </source>
</evidence>
<dbReference type="InterPro" id="IPR050547">
    <property type="entry name" value="DEAD_box_RNA_helicases"/>
</dbReference>
<dbReference type="InterPro" id="IPR006483">
    <property type="entry name" value="CRISPR-assoc_Cas3_HD"/>
</dbReference>
<dbReference type="InterPro" id="IPR027417">
    <property type="entry name" value="P-loop_NTPase"/>
</dbReference>
<dbReference type="SMART" id="SM00487">
    <property type="entry name" value="DEXDc"/>
    <property type="match status" value="1"/>
</dbReference>
<evidence type="ECO:0000256" key="8">
    <source>
        <dbReference type="ARBA" id="ARBA00022840"/>
    </source>
</evidence>
<dbReference type="NCBIfam" id="TIGR01587">
    <property type="entry name" value="cas3_core"/>
    <property type="match status" value="1"/>
</dbReference>
<dbReference type="STRING" id="1122997.GCA_000425285_02488"/>
<dbReference type="CDD" id="cd17930">
    <property type="entry name" value="DEXHc_cas3"/>
    <property type="match status" value="1"/>
</dbReference>
<evidence type="ECO:0000313" key="13">
    <source>
        <dbReference type="Proteomes" id="UP000277858"/>
    </source>
</evidence>
<feature type="region of interest" description="Disordered" evidence="10">
    <location>
        <begin position="742"/>
        <end position="762"/>
    </location>
</feature>
<reference evidence="12 13" key="1">
    <citation type="submission" date="2018-12" db="EMBL/GenBank/DDBJ databases">
        <authorList>
            <consortium name="Pathogen Informatics"/>
        </authorList>
    </citation>
    <scope>NUCLEOTIDE SEQUENCE [LARGE SCALE GENOMIC DNA]</scope>
    <source>
        <strain evidence="12 13">NCTC13652</strain>
    </source>
</reference>
<comment type="similarity">
    <text evidence="2">In the central section; belongs to the CRISPR-associated helicase Cas3 family.</text>
</comment>
<dbReference type="InterPro" id="IPR054712">
    <property type="entry name" value="Cas3-like_dom"/>
</dbReference>
<dbReference type="InterPro" id="IPR041372">
    <property type="entry name" value="Cas3_C"/>
</dbReference>
<name>A0A3S4V348_9ACTN</name>
<protein>
    <submittedName>
        <fullName evidence="12">Helicase Cas3</fullName>
    </submittedName>
</protein>
<evidence type="ECO:0000256" key="6">
    <source>
        <dbReference type="ARBA" id="ARBA00022801"/>
    </source>
</evidence>
<evidence type="ECO:0000256" key="3">
    <source>
        <dbReference type="ARBA" id="ARBA00022722"/>
    </source>
</evidence>
<evidence type="ECO:0000256" key="5">
    <source>
        <dbReference type="ARBA" id="ARBA00022741"/>
    </source>
</evidence>
<dbReference type="NCBIfam" id="TIGR01596">
    <property type="entry name" value="cas3_HD"/>
    <property type="match status" value="1"/>
</dbReference>
<dbReference type="GO" id="GO:0004518">
    <property type="term" value="F:nuclease activity"/>
    <property type="evidence" value="ECO:0007669"/>
    <property type="project" value="UniProtKB-KW"/>
</dbReference>
<dbReference type="OrthoDB" id="9810236at2"/>
<keyword evidence="5" id="KW-0547">Nucleotide-binding</keyword>
<evidence type="ECO:0000256" key="7">
    <source>
        <dbReference type="ARBA" id="ARBA00022806"/>
    </source>
</evidence>
<sequence length="931" mass="101263">MLDSWSAATRSCWGKTNPDTGGWLPLVQHLEDASGVVRELWAKQPGSIQSVFVEALGSEDSTVAFLTFCAGVHDIGKASTHFAFKAEMVGMGYLCGQMADQGLVGPARIAHPQPHGALGQSHLRSWLKRRYDGDPLLAEHLTCIIGGHHGANPTAAEVENAEKILAEEPPRWHEVRDEICDRMAELTSADSYLAHWMTKDIPVTVQVLTEALVIMADWISSEERLFPYGDPKPTAQRVSLALGRLHLPGPWDPQHSDANAEQLFRERFPSIRSGSPNDMQRAVLVAARSMATPGLLTLEAPMGMGKTEAAELAAEVLAERFGLGGIFFGLPTMATSNPMFSRIRAWLDEVPSVGTASISLAHSKAGLNDEYQGLMPWSRDVAVYDDSDTDGLSEHGVHREAAALVHSWFMGRKRAILANHVVGTIDQGLFAALKAKHVVLRHLGLASKVVIIDEVHAADEYMRTYLKRVLEWLGAYRTPVILMSATLPPSQRKELIAAYADGFTHGDAPDIPDTGDAYPLLTTSSATVSATPIPYRDSTTHVSIRPLDDTTDVLVATIRAQLAHGGCAGVLRNTVGRAQETFSILQDALDCEVVLLHSRFLAPHRASKEADLIDRLGRDAGNRPDKIVVVGTQVLEQSLDIDFDVMFTDLAPTDLVLQRIGRLHRHHRARPHGLSEARCFLTGVSDWSAEPPKFDRGSQAVYGRDALVRSAAVLLETTSDGITLPTDIPHLVARSYSARPDVPPSWSAEAGSAARDARTKRQRSVGRAKTFLLKDPIDSSNLDGLIKEVASDPEDPKGFCQVRDSEDSIEVVVVTRDEDGQVRLPDRIGEYSRAPFPLFGPPSNELARAAASCTIALPHSLSGSWIVDRVIDDLESGPIDLSGWQQSPWLRGQLALVLDEHGLTSLADHPVRYSPELGLIVDTTTQNGAAS</sequence>
<dbReference type="GO" id="GO:0016787">
    <property type="term" value="F:hydrolase activity"/>
    <property type="evidence" value="ECO:0007669"/>
    <property type="project" value="UniProtKB-KW"/>
</dbReference>
<dbReference type="Pfam" id="PF18395">
    <property type="entry name" value="Cas3_C"/>
    <property type="match status" value="1"/>
</dbReference>
<gene>
    <name evidence="12" type="ORF">NCTC13652_01884</name>
</gene>
<dbReference type="PROSITE" id="PS51643">
    <property type="entry name" value="HD_CAS3"/>
    <property type="match status" value="1"/>
</dbReference>
<dbReference type="Proteomes" id="UP000277858">
    <property type="component" value="Chromosome"/>
</dbReference>
<keyword evidence="8" id="KW-0067">ATP-binding</keyword>
<evidence type="ECO:0000256" key="1">
    <source>
        <dbReference type="ARBA" id="ARBA00006847"/>
    </source>
</evidence>
<keyword evidence="4" id="KW-0479">Metal-binding</keyword>
<evidence type="ECO:0000259" key="11">
    <source>
        <dbReference type="PROSITE" id="PS51643"/>
    </source>
</evidence>
<evidence type="ECO:0000313" key="12">
    <source>
        <dbReference type="EMBL" id="VEI03673.1"/>
    </source>
</evidence>
<dbReference type="GO" id="GO:0003723">
    <property type="term" value="F:RNA binding"/>
    <property type="evidence" value="ECO:0007669"/>
    <property type="project" value="TreeGrafter"/>
</dbReference>
<dbReference type="GO" id="GO:0003724">
    <property type="term" value="F:RNA helicase activity"/>
    <property type="evidence" value="ECO:0007669"/>
    <property type="project" value="TreeGrafter"/>
</dbReference>
<dbReference type="InterPro" id="IPR014001">
    <property type="entry name" value="Helicase_ATP-bd"/>
</dbReference>
<evidence type="ECO:0000256" key="4">
    <source>
        <dbReference type="ARBA" id="ARBA00022723"/>
    </source>
</evidence>
<dbReference type="Pfam" id="PF18019">
    <property type="entry name" value="Cas3_HD"/>
    <property type="match status" value="1"/>
</dbReference>
<keyword evidence="9" id="KW-0051">Antiviral defense</keyword>
<dbReference type="SUPFAM" id="SSF52540">
    <property type="entry name" value="P-loop containing nucleoside triphosphate hydrolases"/>
    <property type="match status" value="1"/>
</dbReference>
<dbReference type="GO" id="GO:0051607">
    <property type="term" value="P:defense response to virus"/>
    <property type="evidence" value="ECO:0007669"/>
    <property type="project" value="UniProtKB-KW"/>
</dbReference>